<evidence type="ECO:0000256" key="1">
    <source>
        <dbReference type="SAM" id="Phobius"/>
    </source>
</evidence>
<dbReference type="Proteomes" id="UP000280696">
    <property type="component" value="Unassembled WGS sequence"/>
</dbReference>
<sequence length="290" mass="32393">MGCFMKANKVSRYNIKMLWGNIRIPFILIIVVLYVMESLSAVSTFSQSVHINVTPFAFVFLINNYRIQFVIAACAVILFCNAPFEDESYQYMISRAGKLSWGLGQILYILKTSILYTACLAAAAVIPFLGHITWSNEWGKIWGTLGKTNAGAEFGVELSVSQNIIRQYEPAYALVISILLEFSCILCIGLLIYFGNKTTAKSVGTFAGMLTAVLDICVSNDWLDWAYGFSPVSLTQLELFNGFAPKWGINLAYAEKFFMIAIVSLSVLCVAANYKEKAIDRISRRRIHGR</sequence>
<comment type="caution">
    <text evidence="2">The sequence shown here is derived from an EMBL/GenBank/DDBJ whole genome shotgun (WGS) entry which is preliminary data.</text>
</comment>
<organism evidence="2 3">
    <name type="scientific">Parablautia intestinalis</name>
    <dbReference type="NCBI Taxonomy" id="2320100"/>
    <lineage>
        <taxon>Bacteria</taxon>
        <taxon>Bacillati</taxon>
        <taxon>Bacillota</taxon>
        <taxon>Clostridia</taxon>
        <taxon>Lachnospirales</taxon>
        <taxon>Lachnospiraceae</taxon>
        <taxon>Parablautia</taxon>
    </lineage>
</organism>
<keyword evidence="3" id="KW-1185">Reference proteome</keyword>
<name>A0A3A9AHG4_9FIRM</name>
<dbReference type="EMBL" id="RAYQ01000013">
    <property type="protein sequence ID" value="RKI90728.1"/>
    <property type="molecule type" value="Genomic_DNA"/>
</dbReference>
<protein>
    <submittedName>
        <fullName evidence="2">Uncharacterized protein</fullName>
    </submittedName>
</protein>
<evidence type="ECO:0000313" key="3">
    <source>
        <dbReference type="Proteomes" id="UP000280696"/>
    </source>
</evidence>
<dbReference type="AlphaFoldDB" id="A0A3A9AHG4"/>
<feature type="transmembrane region" description="Helical" evidence="1">
    <location>
        <begin position="105"/>
        <end position="129"/>
    </location>
</feature>
<reference evidence="2 3" key="1">
    <citation type="submission" date="2018-09" db="EMBL/GenBank/DDBJ databases">
        <title>Murine metabolic-syndrome-specific gut microbial biobank.</title>
        <authorList>
            <person name="Liu C."/>
        </authorList>
    </citation>
    <scope>NUCLEOTIDE SEQUENCE [LARGE SCALE GENOMIC DNA]</scope>
    <source>
        <strain evidence="2 3">0.1xD8-82</strain>
    </source>
</reference>
<feature type="transmembrane region" description="Helical" evidence="1">
    <location>
        <begin position="206"/>
        <end position="223"/>
    </location>
</feature>
<keyword evidence="1" id="KW-0472">Membrane</keyword>
<keyword evidence="1" id="KW-0812">Transmembrane</keyword>
<feature type="transmembrane region" description="Helical" evidence="1">
    <location>
        <begin position="65"/>
        <end position="84"/>
    </location>
</feature>
<feature type="transmembrane region" description="Helical" evidence="1">
    <location>
        <begin position="257"/>
        <end position="274"/>
    </location>
</feature>
<gene>
    <name evidence="2" type="ORF">D7V94_13235</name>
</gene>
<keyword evidence="1" id="KW-1133">Transmembrane helix</keyword>
<proteinExistence type="predicted"/>
<feature type="transmembrane region" description="Helical" evidence="1">
    <location>
        <begin position="21"/>
        <end position="45"/>
    </location>
</feature>
<accession>A0A3A9AHG4</accession>
<evidence type="ECO:0000313" key="2">
    <source>
        <dbReference type="EMBL" id="RKI90728.1"/>
    </source>
</evidence>
<feature type="transmembrane region" description="Helical" evidence="1">
    <location>
        <begin position="171"/>
        <end position="194"/>
    </location>
</feature>